<protein>
    <submittedName>
        <fullName evidence="4">Adenylate/guanylate cyclase domain-containing protein</fullName>
    </submittedName>
</protein>
<dbReference type="PANTHER" id="PTHR43081">
    <property type="entry name" value="ADENYLATE CYCLASE, TERMINAL-DIFFERENTIATION SPECIFIC-RELATED"/>
    <property type="match status" value="1"/>
</dbReference>
<dbReference type="SMART" id="SM01080">
    <property type="entry name" value="CHASE2"/>
    <property type="match status" value="1"/>
</dbReference>
<evidence type="ECO:0000256" key="2">
    <source>
        <dbReference type="SAM" id="Phobius"/>
    </source>
</evidence>
<feature type="compositionally biased region" description="Polar residues" evidence="1">
    <location>
        <begin position="567"/>
        <end position="579"/>
    </location>
</feature>
<sequence>MIYDSLLSPSALAPDNRVVVIDIDEESLQKIGRWPWPRVTQAKLLEQLQRQQPAIIGLDILFPEPDNNPLADQELKYQLSQPNVISAVTFSQPEVNPLHHKADPAWPVSDTMIALAPTLLDMEKTALGHISPTYDADNVIRRIHPVICTDSCIKTLSIAMLERLTSLTAEWSPSTSYIANSQFCIGPYCQYVDDNQHIWIPYQHSHIVDAIPAWKVLTGESIPNLRGTLTLIGTSAVGLGDNVITPLSPETPGVNIHALLLSSWLDSASWQPLPHQTLWQSLALILITCVFLVGAYAQKATHQILITVISIAVVVTVGGTLFRAGIWANPLPLIITMTVQLALMAIAYGVRNHLERLQLENAFNTYVPPFILQQLIKGRQDHDALAPKRTEITVLFADIKGFTHLCEKLQPEQIAEMTNHLFTELTEEIHRHNGTLDKYMGDCIMAFWGAPLSQPSHKELALNCALALQQRTDELADWLTRHNLPLVQLSIALETGDVTVGNMGSRQRRAYTALGHPVNLAAHLQGMSNILKHNILIGPQLTSQLPVSSYTSLGELEIKGITGQQHISAPKQNMDSQRSIVRKAQSAKKSTVA</sequence>
<dbReference type="InterPro" id="IPR029787">
    <property type="entry name" value="Nucleotide_cyclase"/>
</dbReference>
<dbReference type="AlphaFoldDB" id="A0A8J7F6F1"/>
<dbReference type="Gene3D" id="3.30.70.1230">
    <property type="entry name" value="Nucleotide cyclase"/>
    <property type="match status" value="1"/>
</dbReference>
<dbReference type="SMART" id="SM00044">
    <property type="entry name" value="CYCc"/>
    <property type="match status" value="1"/>
</dbReference>
<dbReference type="GO" id="GO:0006171">
    <property type="term" value="P:cAMP biosynthetic process"/>
    <property type="evidence" value="ECO:0007669"/>
    <property type="project" value="TreeGrafter"/>
</dbReference>
<keyword evidence="5" id="KW-1185">Reference proteome</keyword>
<keyword evidence="2" id="KW-0812">Transmembrane</keyword>
<feature type="transmembrane region" description="Helical" evidence="2">
    <location>
        <begin position="304"/>
        <end position="325"/>
    </location>
</feature>
<evidence type="ECO:0000259" key="3">
    <source>
        <dbReference type="PROSITE" id="PS50125"/>
    </source>
</evidence>
<feature type="transmembrane region" description="Helical" evidence="2">
    <location>
        <begin position="278"/>
        <end position="297"/>
    </location>
</feature>
<feature type="transmembrane region" description="Helical" evidence="2">
    <location>
        <begin position="331"/>
        <end position="350"/>
    </location>
</feature>
<dbReference type="InterPro" id="IPR050697">
    <property type="entry name" value="Adenylyl/Guanylyl_Cyclase_3/4"/>
</dbReference>
<dbReference type="Pfam" id="PF05226">
    <property type="entry name" value="CHASE2"/>
    <property type="match status" value="1"/>
</dbReference>
<accession>A0A8J7F6F1</accession>
<keyword evidence="2" id="KW-1133">Transmembrane helix</keyword>
<name>A0A8J7F6F1_9GAMM</name>
<dbReference type="PROSITE" id="PS50125">
    <property type="entry name" value="GUANYLATE_CYCLASE_2"/>
    <property type="match status" value="1"/>
</dbReference>
<proteinExistence type="predicted"/>
<feature type="region of interest" description="Disordered" evidence="1">
    <location>
        <begin position="567"/>
        <end position="593"/>
    </location>
</feature>
<evidence type="ECO:0000256" key="1">
    <source>
        <dbReference type="SAM" id="MobiDB-lite"/>
    </source>
</evidence>
<dbReference type="PANTHER" id="PTHR43081:SF1">
    <property type="entry name" value="ADENYLATE CYCLASE, TERMINAL-DIFFERENTIATION SPECIFIC"/>
    <property type="match status" value="1"/>
</dbReference>
<dbReference type="GO" id="GO:0035556">
    <property type="term" value="P:intracellular signal transduction"/>
    <property type="evidence" value="ECO:0007669"/>
    <property type="project" value="InterPro"/>
</dbReference>
<dbReference type="Pfam" id="PF00211">
    <property type="entry name" value="Guanylate_cyc"/>
    <property type="match status" value="1"/>
</dbReference>
<dbReference type="SUPFAM" id="SSF55073">
    <property type="entry name" value="Nucleotide cyclase"/>
    <property type="match status" value="1"/>
</dbReference>
<dbReference type="InterPro" id="IPR001054">
    <property type="entry name" value="A/G_cyclase"/>
</dbReference>
<dbReference type="Proteomes" id="UP000640333">
    <property type="component" value="Unassembled WGS sequence"/>
</dbReference>
<organism evidence="4 5">
    <name type="scientific">Pontibacterium sinense</name>
    <dbReference type="NCBI Taxonomy" id="2781979"/>
    <lineage>
        <taxon>Bacteria</taxon>
        <taxon>Pseudomonadati</taxon>
        <taxon>Pseudomonadota</taxon>
        <taxon>Gammaproteobacteria</taxon>
        <taxon>Oceanospirillales</taxon>
        <taxon>Oceanospirillaceae</taxon>
        <taxon>Pontibacterium</taxon>
    </lineage>
</organism>
<dbReference type="EMBL" id="JADEYS010000001">
    <property type="protein sequence ID" value="MBE9395950.1"/>
    <property type="molecule type" value="Genomic_DNA"/>
</dbReference>
<reference evidence="4" key="1">
    <citation type="submission" date="2020-10" db="EMBL/GenBank/DDBJ databases">
        <title>Bacterium isolated from coastal waters sediment.</title>
        <authorList>
            <person name="Chen R.-J."/>
            <person name="Lu D.-C."/>
            <person name="Zhu K.-L."/>
            <person name="Du Z.-J."/>
        </authorList>
    </citation>
    <scope>NUCLEOTIDE SEQUENCE</scope>
    <source>
        <strain evidence="4">N1Y112</strain>
    </source>
</reference>
<comment type="caution">
    <text evidence="4">The sequence shown here is derived from an EMBL/GenBank/DDBJ whole genome shotgun (WGS) entry which is preliminary data.</text>
</comment>
<gene>
    <name evidence="4" type="ORF">IOQ59_01610</name>
</gene>
<dbReference type="InterPro" id="IPR007890">
    <property type="entry name" value="CHASE2"/>
</dbReference>
<dbReference type="GO" id="GO:0004016">
    <property type="term" value="F:adenylate cyclase activity"/>
    <property type="evidence" value="ECO:0007669"/>
    <property type="project" value="UniProtKB-ARBA"/>
</dbReference>
<evidence type="ECO:0000313" key="5">
    <source>
        <dbReference type="Proteomes" id="UP000640333"/>
    </source>
</evidence>
<keyword evidence="2" id="KW-0472">Membrane</keyword>
<evidence type="ECO:0000313" key="4">
    <source>
        <dbReference type="EMBL" id="MBE9395950.1"/>
    </source>
</evidence>
<feature type="domain" description="Guanylate cyclase" evidence="3">
    <location>
        <begin position="393"/>
        <end position="525"/>
    </location>
</feature>
<dbReference type="CDD" id="cd07302">
    <property type="entry name" value="CHD"/>
    <property type="match status" value="1"/>
</dbReference>